<comment type="caution">
    <text evidence="2">The sequence shown here is derived from an EMBL/GenBank/DDBJ whole genome shotgun (WGS) entry which is preliminary data.</text>
</comment>
<dbReference type="AlphaFoldDB" id="A0AAV1ZXS5"/>
<dbReference type="GO" id="GO:0000175">
    <property type="term" value="F:3'-5'-RNA exonuclease activity"/>
    <property type="evidence" value="ECO:0007669"/>
    <property type="project" value="TreeGrafter"/>
</dbReference>
<dbReference type="GO" id="GO:0005783">
    <property type="term" value="C:endoplasmic reticulum"/>
    <property type="evidence" value="ECO:0007669"/>
    <property type="project" value="TreeGrafter"/>
</dbReference>
<dbReference type="Gene3D" id="3.30.420.10">
    <property type="entry name" value="Ribonuclease H-like superfamily/Ribonuclease H"/>
    <property type="match status" value="2"/>
</dbReference>
<dbReference type="Proteomes" id="UP001497382">
    <property type="component" value="Unassembled WGS sequence"/>
</dbReference>
<protein>
    <submittedName>
        <fullName evidence="2">Uncharacterized protein</fullName>
    </submittedName>
</protein>
<dbReference type="InterPro" id="IPR006941">
    <property type="entry name" value="RNase_CAF1"/>
</dbReference>
<dbReference type="PANTHER" id="PTHR15092:SF22">
    <property type="entry name" value="POLY(A)-SPECIFIC RIBONUCLEASE PNLDC1"/>
    <property type="match status" value="1"/>
</dbReference>
<evidence type="ECO:0000256" key="1">
    <source>
        <dbReference type="ARBA" id="ARBA00008372"/>
    </source>
</evidence>
<evidence type="ECO:0000313" key="3">
    <source>
        <dbReference type="Proteomes" id="UP001497382"/>
    </source>
</evidence>
<dbReference type="InterPro" id="IPR051181">
    <property type="entry name" value="CAF1_poly(A)_ribonucleases"/>
</dbReference>
<keyword evidence="3" id="KW-1185">Reference proteome</keyword>
<sequence length="577" mass="67081">QSIIHASQQCDSKRNQNIANVCLACVTKVVVLILRKDSNMVEVTRSNFSYVFPLVEKSIKDSTFIAIDTEFTGLILGPSNESNLFDSLPERYEKLRCRATSFIPCQIGLSAFTKDKDKNSYSVETYVFYVRPCMIGSIDRIFTCQASAIDFLCGYNFDFKKFLPEGIPYINENEVLQVREELKDGSISLPHEKIQDSRHQAKLYDMIDKKFGRYKYKPHVKNLEVTIPIHTKTHVYFQVKEIRRKFPKLWAYPQVDSILVKMVSPTERMQLQKYDEALEQEKVLDYYLGFTKVFRLLKNCQKPIVGHNILMDLMLLYQNFHQNLPDSYDKFKKELHSIFPIIYDTKHIWININQVRTLKRLNANSGLTTLYELFKNPPGQLKTLYSPCILPSNCKQYVDEDFVHDSGYDAFITGFVFLKICHILAMENSSPSVPMNNAPTFKHLLAAASSFVNKINFPYFSFKYVNLEGADPPPNKTNYLYICPKNPNENLTLDEFNMYFSRYETLEFKFKKLRKAAVVAIINLKLYEKILKDFKDDPDLVVEEYNFLRHSPFVGETLWLTTVASGCLVAAWIWKSR</sequence>
<dbReference type="GO" id="GO:0000289">
    <property type="term" value="P:nuclear-transcribed mRNA poly(A) tail shortening"/>
    <property type="evidence" value="ECO:0007669"/>
    <property type="project" value="TreeGrafter"/>
</dbReference>
<dbReference type="InterPro" id="IPR036397">
    <property type="entry name" value="RNaseH_sf"/>
</dbReference>
<dbReference type="InterPro" id="IPR012337">
    <property type="entry name" value="RNaseH-like_sf"/>
</dbReference>
<dbReference type="SUPFAM" id="SSF53098">
    <property type="entry name" value="Ribonuclease H-like"/>
    <property type="match status" value="1"/>
</dbReference>
<comment type="similarity">
    <text evidence="1">Belongs to the CAF1 family.</text>
</comment>
<dbReference type="EMBL" id="CAXIEN010000096">
    <property type="protein sequence ID" value="CAL1276676.1"/>
    <property type="molecule type" value="Genomic_DNA"/>
</dbReference>
<accession>A0AAV1ZXS5</accession>
<dbReference type="GO" id="GO:0005634">
    <property type="term" value="C:nucleus"/>
    <property type="evidence" value="ECO:0007669"/>
    <property type="project" value="TreeGrafter"/>
</dbReference>
<reference evidence="2 3" key="1">
    <citation type="submission" date="2024-04" db="EMBL/GenBank/DDBJ databases">
        <authorList>
            <person name="Rising A."/>
            <person name="Reimegard J."/>
            <person name="Sonavane S."/>
            <person name="Akerstrom W."/>
            <person name="Nylinder S."/>
            <person name="Hedman E."/>
            <person name="Kallberg Y."/>
        </authorList>
    </citation>
    <scope>NUCLEOTIDE SEQUENCE [LARGE SCALE GENOMIC DNA]</scope>
</reference>
<evidence type="ECO:0000313" key="2">
    <source>
        <dbReference type="EMBL" id="CAL1276676.1"/>
    </source>
</evidence>
<dbReference type="GO" id="GO:0003723">
    <property type="term" value="F:RNA binding"/>
    <property type="evidence" value="ECO:0007669"/>
    <property type="project" value="TreeGrafter"/>
</dbReference>
<dbReference type="GO" id="GO:1990432">
    <property type="term" value="P:siRNA 3'-end processing"/>
    <property type="evidence" value="ECO:0007669"/>
    <property type="project" value="TreeGrafter"/>
</dbReference>
<name>A0AAV1ZXS5_9ARAC</name>
<dbReference type="Pfam" id="PF04857">
    <property type="entry name" value="CAF1"/>
    <property type="match status" value="1"/>
</dbReference>
<organism evidence="2 3">
    <name type="scientific">Larinioides sclopetarius</name>
    <dbReference type="NCBI Taxonomy" id="280406"/>
    <lineage>
        <taxon>Eukaryota</taxon>
        <taxon>Metazoa</taxon>
        <taxon>Ecdysozoa</taxon>
        <taxon>Arthropoda</taxon>
        <taxon>Chelicerata</taxon>
        <taxon>Arachnida</taxon>
        <taxon>Araneae</taxon>
        <taxon>Araneomorphae</taxon>
        <taxon>Entelegynae</taxon>
        <taxon>Araneoidea</taxon>
        <taxon>Araneidae</taxon>
        <taxon>Larinioides</taxon>
    </lineage>
</organism>
<dbReference type="PANTHER" id="PTHR15092">
    <property type="entry name" value="POLY A -SPECIFIC RIBONUCLEASE/TARGET OF EGR1, MEMBER 1"/>
    <property type="match status" value="1"/>
</dbReference>
<dbReference type="GO" id="GO:1990431">
    <property type="term" value="P:priRNA 3'-end processing"/>
    <property type="evidence" value="ECO:0007669"/>
    <property type="project" value="TreeGrafter"/>
</dbReference>
<feature type="non-terminal residue" evidence="2">
    <location>
        <position position="1"/>
    </location>
</feature>
<gene>
    <name evidence="2" type="ORF">LARSCL_LOCUS8794</name>
</gene>
<proteinExistence type="inferred from homology"/>